<gene>
    <name evidence="2" type="ORF">NF348_07000</name>
</gene>
<dbReference type="RefSeq" id="WP_254673480.1">
    <property type="nucleotide sequence ID" value="NZ_JAMWDU010000002.1"/>
</dbReference>
<keyword evidence="2" id="KW-0378">Hydrolase</keyword>
<name>A0A9Q4ANK2_9HYPH</name>
<evidence type="ECO:0000313" key="3">
    <source>
        <dbReference type="Proteomes" id="UP001060275"/>
    </source>
</evidence>
<feature type="chain" id="PRO_5040191162" evidence="1">
    <location>
        <begin position="23"/>
        <end position="186"/>
    </location>
</feature>
<sequence length="186" mass="19586">MQKTVWALALLGATVLAQGAQAQDFGISEVRGGVFAHSVDEPGAFFGVFNTSRVQDLNVEMLFEVPSLTQWVSWGVVRPHLGATVNFGGLESMVYGGVSWTVPVFDSPVFVEASFGGAVHNGAALGAAAPARNLGCSVLFRESASVGVMVNENASIMATIEHASNANLCADNRGMTNMGIRFGWTF</sequence>
<evidence type="ECO:0000313" key="2">
    <source>
        <dbReference type="EMBL" id="MCP8886847.1"/>
    </source>
</evidence>
<keyword evidence="1" id="KW-0732">Signal</keyword>
<dbReference type="EMBL" id="JAMWDU010000002">
    <property type="protein sequence ID" value="MCP8886847.1"/>
    <property type="molecule type" value="Genomic_DNA"/>
</dbReference>
<keyword evidence="3" id="KW-1185">Reference proteome</keyword>
<reference evidence="2" key="1">
    <citation type="submission" date="2022-06" db="EMBL/GenBank/DDBJ databases">
        <title>Devosia sp. XJ19-45 genome assembly.</title>
        <authorList>
            <person name="Li B."/>
            <person name="Cai M."/>
            <person name="Nie G."/>
            <person name="Li W."/>
        </authorList>
    </citation>
    <scope>NUCLEOTIDE SEQUENCE</scope>
    <source>
        <strain evidence="2">XJ19-45</strain>
    </source>
</reference>
<dbReference type="Proteomes" id="UP001060275">
    <property type="component" value="Unassembled WGS sequence"/>
</dbReference>
<feature type="signal peptide" evidence="1">
    <location>
        <begin position="1"/>
        <end position="22"/>
    </location>
</feature>
<dbReference type="AlphaFoldDB" id="A0A9Q4ANK2"/>
<protein>
    <submittedName>
        <fullName evidence="2">Acyloxyacyl hydrolase</fullName>
    </submittedName>
</protein>
<comment type="caution">
    <text evidence="2">The sequence shown here is derived from an EMBL/GenBank/DDBJ whole genome shotgun (WGS) entry which is preliminary data.</text>
</comment>
<dbReference type="GO" id="GO:0016787">
    <property type="term" value="F:hydrolase activity"/>
    <property type="evidence" value="ECO:0007669"/>
    <property type="project" value="UniProtKB-KW"/>
</dbReference>
<accession>A0A9Q4ANK2</accession>
<dbReference type="Gene3D" id="2.40.160.20">
    <property type="match status" value="1"/>
</dbReference>
<dbReference type="InterPro" id="IPR018550">
    <property type="entry name" value="Lipid-A_deacylase-rel"/>
</dbReference>
<dbReference type="Pfam" id="PF09411">
    <property type="entry name" value="PagL"/>
    <property type="match status" value="1"/>
</dbReference>
<organism evidence="2 3">
    <name type="scientific">Devosia ureilytica</name>
    <dbReference type="NCBI Taxonomy" id="2952754"/>
    <lineage>
        <taxon>Bacteria</taxon>
        <taxon>Pseudomonadati</taxon>
        <taxon>Pseudomonadota</taxon>
        <taxon>Alphaproteobacteria</taxon>
        <taxon>Hyphomicrobiales</taxon>
        <taxon>Devosiaceae</taxon>
        <taxon>Devosia</taxon>
    </lineage>
</organism>
<evidence type="ECO:0000256" key="1">
    <source>
        <dbReference type="SAM" id="SignalP"/>
    </source>
</evidence>
<proteinExistence type="predicted"/>